<name>A0A2P7MZN4_9CYAN</name>
<keyword evidence="2" id="KW-1185">Reference proteome</keyword>
<gene>
    <name evidence="1" type="ORF">C7K55_04275</name>
</gene>
<evidence type="ECO:0000313" key="2">
    <source>
        <dbReference type="Proteomes" id="UP000243002"/>
    </source>
</evidence>
<evidence type="ECO:0000313" key="1">
    <source>
        <dbReference type="EMBL" id="PSJ06663.1"/>
    </source>
</evidence>
<protein>
    <submittedName>
        <fullName evidence="1">Uncharacterized protein</fullName>
    </submittedName>
</protein>
<organism evidence="1 2">
    <name type="scientific">Cyanobium usitatum str. Tous</name>
    <dbReference type="NCBI Taxonomy" id="2116684"/>
    <lineage>
        <taxon>Bacteria</taxon>
        <taxon>Bacillati</taxon>
        <taxon>Cyanobacteriota</taxon>
        <taxon>Cyanophyceae</taxon>
        <taxon>Synechococcales</taxon>
        <taxon>Prochlorococcaceae</taxon>
        <taxon>Cyanobium</taxon>
    </lineage>
</organism>
<dbReference type="AlphaFoldDB" id="A0A2P7MZN4"/>
<sequence>MTVYEAFQLLYEKDNYTWRQVCDSLIDIAQQEFWAYHGIDPQATEEEDMIYIENGIDYSNDYFEFLV</sequence>
<accession>A0A2P7MZN4</accession>
<proteinExistence type="predicted"/>
<dbReference type="Proteomes" id="UP000243002">
    <property type="component" value="Unassembled WGS sequence"/>
</dbReference>
<comment type="caution">
    <text evidence="1">The sequence shown here is derived from an EMBL/GenBank/DDBJ whole genome shotgun (WGS) entry which is preliminary data.</text>
</comment>
<dbReference type="EMBL" id="PXXO01000003">
    <property type="protein sequence ID" value="PSJ06663.1"/>
    <property type="molecule type" value="Genomic_DNA"/>
</dbReference>
<reference evidence="1 2" key="1">
    <citation type="journal article" date="2018" name="Environ. Microbiol.">
        <title>Ecological and genomic features of two widespread freshwater picocyanobacteria.</title>
        <authorList>
            <person name="Cabello-Yeves P.J."/>
            <person name="Picazo A."/>
            <person name="Camacho A."/>
            <person name="Callieri C."/>
            <person name="Rosselli R."/>
            <person name="Roda-Garcia J.J."/>
            <person name="Coutinho F.H."/>
            <person name="Rodriguez-Valera F."/>
        </authorList>
    </citation>
    <scope>NUCLEOTIDE SEQUENCE [LARGE SCALE GENOMIC DNA]</scope>
    <source>
        <strain evidence="1 2">Tous</strain>
    </source>
</reference>